<evidence type="ECO:0000256" key="1">
    <source>
        <dbReference type="ARBA" id="ARBA00023015"/>
    </source>
</evidence>
<dbReference type="PANTHER" id="PTHR30146:SF153">
    <property type="entry name" value="LACTOSE OPERON REPRESSOR"/>
    <property type="match status" value="1"/>
</dbReference>
<dbReference type="PROSITE" id="PS00356">
    <property type="entry name" value="HTH_LACI_1"/>
    <property type="match status" value="1"/>
</dbReference>
<dbReference type="InterPro" id="IPR046335">
    <property type="entry name" value="LacI/GalR-like_sensor"/>
</dbReference>
<dbReference type="PROSITE" id="PS50932">
    <property type="entry name" value="HTH_LACI_2"/>
    <property type="match status" value="1"/>
</dbReference>
<dbReference type="Proteomes" id="UP000664209">
    <property type="component" value="Unassembled WGS sequence"/>
</dbReference>
<evidence type="ECO:0000256" key="2">
    <source>
        <dbReference type="ARBA" id="ARBA00023125"/>
    </source>
</evidence>
<dbReference type="Pfam" id="PF13377">
    <property type="entry name" value="Peripla_BP_3"/>
    <property type="match status" value="1"/>
</dbReference>
<dbReference type="CDD" id="cd01392">
    <property type="entry name" value="HTH_LacI"/>
    <property type="match status" value="1"/>
</dbReference>
<organism evidence="5 6">
    <name type="scientific">Actinotalea soli</name>
    <dbReference type="NCBI Taxonomy" id="2819234"/>
    <lineage>
        <taxon>Bacteria</taxon>
        <taxon>Bacillati</taxon>
        <taxon>Actinomycetota</taxon>
        <taxon>Actinomycetes</taxon>
        <taxon>Micrococcales</taxon>
        <taxon>Cellulomonadaceae</taxon>
        <taxon>Actinotalea</taxon>
    </lineage>
</organism>
<dbReference type="GO" id="GO:0003700">
    <property type="term" value="F:DNA-binding transcription factor activity"/>
    <property type="evidence" value="ECO:0007669"/>
    <property type="project" value="TreeGrafter"/>
</dbReference>
<dbReference type="Gene3D" id="1.10.260.40">
    <property type="entry name" value="lambda repressor-like DNA-binding domains"/>
    <property type="match status" value="1"/>
</dbReference>
<comment type="caution">
    <text evidence="5">The sequence shown here is derived from an EMBL/GenBank/DDBJ whole genome shotgun (WGS) entry which is preliminary data.</text>
</comment>
<evidence type="ECO:0000313" key="5">
    <source>
        <dbReference type="EMBL" id="MBO1750680.1"/>
    </source>
</evidence>
<evidence type="ECO:0000256" key="3">
    <source>
        <dbReference type="ARBA" id="ARBA00023163"/>
    </source>
</evidence>
<dbReference type="PANTHER" id="PTHR30146">
    <property type="entry name" value="LACI-RELATED TRANSCRIPTIONAL REPRESSOR"/>
    <property type="match status" value="1"/>
</dbReference>
<evidence type="ECO:0000259" key="4">
    <source>
        <dbReference type="PROSITE" id="PS50932"/>
    </source>
</evidence>
<dbReference type="InterPro" id="IPR028082">
    <property type="entry name" value="Peripla_BP_I"/>
</dbReference>
<dbReference type="Pfam" id="PF00356">
    <property type="entry name" value="LacI"/>
    <property type="match status" value="1"/>
</dbReference>
<dbReference type="SMART" id="SM00354">
    <property type="entry name" value="HTH_LACI"/>
    <property type="match status" value="1"/>
</dbReference>
<sequence>MARTVTARFASVQAVAVTFRQRFRETVADVGSHPQGGVVSSTLPHVRTRLKDLAEQAGVSTATVSRVLNGKAGVATQTRTAVLAALDVLGYDRPEKLRTRSEGLVGLIVPELDNPVFPALAQAVESTLSERGYTPLLCTQSPGGTTEDEYVEMLIEHGVDGIVFVSGRHADTAASHDRYHRLHSRGLPIVLVNGFAEGVDAPSVSTDDAVAVDLAVRHLSSLGHSSIGLAIGPDRYIPARRKLSAFTAALERLGQADPASHVVTTLFTVEGGQAAGGELVDSGHTAIICGSDLMALGAIRAARSRGLRVPEDLSVVGFDDSPLIAFTDPPLTTVRQPVAPMGRAAVSALVSEINGAKVPRTELLFHPELIVRGSTGPAPVVR</sequence>
<dbReference type="GO" id="GO:0000976">
    <property type="term" value="F:transcription cis-regulatory region binding"/>
    <property type="evidence" value="ECO:0007669"/>
    <property type="project" value="TreeGrafter"/>
</dbReference>
<dbReference type="CDD" id="cd06292">
    <property type="entry name" value="PBP1_AglR_RafR-like"/>
    <property type="match status" value="1"/>
</dbReference>
<keyword evidence="6" id="KW-1185">Reference proteome</keyword>
<dbReference type="AlphaFoldDB" id="A0A939LPR4"/>
<gene>
    <name evidence="5" type="ORF">J4G33_02570</name>
</gene>
<dbReference type="PRINTS" id="PR00036">
    <property type="entry name" value="HTHLACI"/>
</dbReference>
<dbReference type="InterPro" id="IPR010982">
    <property type="entry name" value="Lambda_DNA-bd_dom_sf"/>
</dbReference>
<protein>
    <submittedName>
        <fullName evidence="5">LacI family DNA-binding transcriptional regulator</fullName>
    </submittedName>
</protein>
<evidence type="ECO:0000313" key="6">
    <source>
        <dbReference type="Proteomes" id="UP000664209"/>
    </source>
</evidence>
<reference evidence="5" key="1">
    <citation type="submission" date="2021-03" db="EMBL/GenBank/DDBJ databases">
        <title>Actinotalea soli sp. nov., isolated from soil.</title>
        <authorList>
            <person name="Ping W."/>
            <person name="Zhang J."/>
        </authorList>
    </citation>
    <scope>NUCLEOTIDE SEQUENCE</scope>
    <source>
        <strain evidence="5">BY-33</strain>
    </source>
</reference>
<keyword evidence="2 5" id="KW-0238">DNA-binding</keyword>
<dbReference type="InterPro" id="IPR000843">
    <property type="entry name" value="HTH_LacI"/>
</dbReference>
<feature type="domain" description="HTH lacI-type" evidence="4">
    <location>
        <begin position="48"/>
        <end position="91"/>
    </location>
</feature>
<keyword evidence="1" id="KW-0805">Transcription regulation</keyword>
<proteinExistence type="predicted"/>
<accession>A0A939LPR4</accession>
<dbReference type="EMBL" id="JAGEMK010000001">
    <property type="protein sequence ID" value="MBO1750680.1"/>
    <property type="molecule type" value="Genomic_DNA"/>
</dbReference>
<keyword evidence="3" id="KW-0804">Transcription</keyword>
<dbReference type="SUPFAM" id="SSF53822">
    <property type="entry name" value="Periplasmic binding protein-like I"/>
    <property type="match status" value="1"/>
</dbReference>
<dbReference type="Gene3D" id="3.40.50.2300">
    <property type="match status" value="2"/>
</dbReference>
<dbReference type="SUPFAM" id="SSF47413">
    <property type="entry name" value="lambda repressor-like DNA-binding domains"/>
    <property type="match status" value="1"/>
</dbReference>
<name>A0A939LPR4_9CELL</name>